<keyword evidence="4" id="KW-0411">Iron-sulfur</keyword>
<evidence type="ECO:0000313" key="8">
    <source>
        <dbReference type="Proteomes" id="UP000188219"/>
    </source>
</evidence>
<gene>
    <name evidence="7" type="ORF">Mag101_03410</name>
</gene>
<feature type="domain" description="Iron-binding zinc finger CDGSH type" evidence="6">
    <location>
        <begin position="8"/>
        <end position="45"/>
    </location>
</feature>
<dbReference type="InterPro" id="IPR018967">
    <property type="entry name" value="FeS-contain_CDGSH-typ"/>
</dbReference>
<name>A0A1Q2M263_9GAMM</name>
<keyword evidence="8" id="KW-1185">Reference proteome</keyword>
<proteinExistence type="predicted"/>
<evidence type="ECO:0000256" key="4">
    <source>
        <dbReference type="ARBA" id="ARBA00023014"/>
    </source>
</evidence>
<dbReference type="Proteomes" id="UP000188219">
    <property type="component" value="Chromosome"/>
</dbReference>
<reference evidence="7" key="1">
    <citation type="submission" date="2017-02" db="EMBL/GenBank/DDBJ databases">
        <title>Genome of Microbulbifer agarilyticus GP101.</title>
        <authorList>
            <person name="Jung J."/>
            <person name="Bae S.S."/>
            <person name="Baek K."/>
        </authorList>
    </citation>
    <scope>NUCLEOTIDE SEQUENCE [LARGE SCALE GENOMIC DNA]</scope>
    <source>
        <strain evidence="7">GP101</strain>
    </source>
</reference>
<keyword evidence="2" id="KW-0479">Metal-binding</keyword>
<dbReference type="GO" id="GO:0005737">
    <property type="term" value="C:cytoplasm"/>
    <property type="evidence" value="ECO:0007669"/>
    <property type="project" value="UniProtKB-ARBA"/>
</dbReference>
<organism evidence="7 8">
    <name type="scientific">Microbulbifer agarilyticus</name>
    <dbReference type="NCBI Taxonomy" id="260552"/>
    <lineage>
        <taxon>Bacteria</taxon>
        <taxon>Pseudomonadati</taxon>
        <taxon>Pseudomonadota</taxon>
        <taxon>Gammaproteobacteria</taxon>
        <taxon>Cellvibrionales</taxon>
        <taxon>Microbulbiferaceae</taxon>
        <taxon>Microbulbifer</taxon>
    </lineage>
</organism>
<dbReference type="KEGG" id="maga:Mag101_03410"/>
<dbReference type="GO" id="GO:0051537">
    <property type="term" value="F:2 iron, 2 sulfur cluster binding"/>
    <property type="evidence" value="ECO:0007669"/>
    <property type="project" value="UniProtKB-KW"/>
</dbReference>
<dbReference type="SMART" id="SM00704">
    <property type="entry name" value="ZnF_CDGSH"/>
    <property type="match status" value="2"/>
</dbReference>
<dbReference type="OrthoDB" id="9758182at2"/>
<evidence type="ECO:0000259" key="6">
    <source>
        <dbReference type="SMART" id="SM00704"/>
    </source>
</evidence>
<dbReference type="Gene3D" id="3.40.5.90">
    <property type="entry name" value="CDGSH iron-sulfur domain, mitoNEET-type"/>
    <property type="match status" value="2"/>
</dbReference>
<keyword evidence="1" id="KW-0001">2Fe-2S</keyword>
<dbReference type="STRING" id="260552.Mag101_03410"/>
<evidence type="ECO:0000256" key="5">
    <source>
        <dbReference type="SAM" id="MobiDB-lite"/>
    </source>
</evidence>
<feature type="region of interest" description="Disordered" evidence="5">
    <location>
        <begin position="83"/>
        <end position="104"/>
    </location>
</feature>
<evidence type="ECO:0000313" key="7">
    <source>
        <dbReference type="EMBL" id="AQQ66794.1"/>
    </source>
</evidence>
<sequence length="104" mass="11328">MNPVIANNKPCKVTLEKSKEYFFCVCGKSGNQPFCDGSHAGTGLKPKLFTPEKTGSFYLCQCKQSANIPYCDGTHKQFTDAMIGEEGPAIQKGNDEAPDEKTSE</sequence>
<evidence type="ECO:0000256" key="2">
    <source>
        <dbReference type="ARBA" id="ARBA00022723"/>
    </source>
</evidence>
<keyword evidence="3" id="KW-0408">Iron</keyword>
<feature type="domain" description="Iron-binding zinc finger CDGSH type" evidence="6">
    <location>
        <begin position="46"/>
        <end position="81"/>
    </location>
</feature>
<dbReference type="GO" id="GO:0046872">
    <property type="term" value="F:metal ion binding"/>
    <property type="evidence" value="ECO:0007669"/>
    <property type="project" value="UniProtKB-KW"/>
</dbReference>
<feature type="compositionally biased region" description="Basic and acidic residues" evidence="5">
    <location>
        <begin position="93"/>
        <end position="104"/>
    </location>
</feature>
<protein>
    <recommendedName>
        <fullName evidence="6">Iron-binding zinc finger CDGSH type domain-containing protein</fullName>
    </recommendedName>
</protein>
<dbReference type="Pfam" id="PF09360">
    <property type="entry name" value="zf-CDGSH"/>
    <property type="match status" value="2"/>
</dbReference>
<dbReference type="PANTHER" id="PTHR46491">
    <property type="entry name" value="CDGSH IRON SULFUR DOMAIN PROTEIN HOMOLOG"/>
    <property type="match status" value="1"/>
</dbReference>
<dbReference type="RefSeq" id="WP_077400804.1">
    <property type="nucleotide sequence ID" value="NZ_CP019650.1"/>
</dbReference>
<dbReference type="EMBL" id="CP019650">
    <property type="protein sequence ID" value="AQQ66794.1"/>
    <property type="molecule type" value="Genomic_DNA"/>
</dbReference>
<dbReference type="PANTHER" id="PTHR46491:SF3">
    <property type="entry name" value="CDGSH IRON-SULFUR DOMAIN-CONTAINING PROTEIN 3, MITOCHONDRIAL"/>
    <property type="match status" value="1"/>
</dbReference>
<evidence type="ECO:0000256" key="3">
    <source>
        <dbReference type="ARBA" id="ARBA00023004"/>
    </source>
</evidence>
<dbReference type="InterPro" id="IPR042216">
    <property type="entry name" value="MitoNEET_CISD"/>
</dbReference>
<dbReference type="AlphaFoldDB" id="A0A1Q2M263"/>
<accession>A0A1Q2M263</accession>
<dbReference type="InterPro" id="IPR052950">
    <property type="entry name" value="CISD"/>
</dbReference>
<evidence type="ECO:0000256" key="1">
    <source>
        <dbReference type="ARBA" id="ARBA00022714"/>
    </source>
</evidence>